<evidence type="ECO:0000256" key="2">
    <source>
        <dbReference type="PROSITE-ProRule" id="PRU00089"/>
    </source>
</evidence>
<evidence type="ECO:0000259" key="4">
    <source>
        <dbReference type="PROSITE" id="PS50039"/>
    </source>
</evidence>
<comment type="caution">
    <text evidence="5">The sequence shown here is derived from an EMBL/GenBank/DDBJ whole genome shotgun (WGS) entry which is preliminary data.</text>
</comment>
<dbReference type="Gene3D" id="1.10.10.10">
    <property type="entry name" value="Winged helix-like DNA-binding domain superfamily/Winged helix DNA-binding domain"/>
    <property type="match status" value="1"/>
</dbReference>
<dbReference type="EMBL" id="JAUCMV010000004">
    <property type="protein sequence ID" value="KAK0407444.1"/>
    <property type="molecule type" value="Genomic_DNA"/>
</dbReference>
<name>A0AA39HL98_9BILA</name>
<organism evidence="5 6">
    <name type="scientific">Steinernema hermaphroditum</name>
    <dbReference type="NCBI Taxonomy" id="289476"/>
    <lineage>
        <taxon>Eukaryota</taxon>
        <taxon>Metazoa</taxon>
        <taxon>Ecdysozoa</taxon>
        <taxon>Nematoda</taxon>
        <taxon>Chromadorea</taxon>
        <taxon>Rhabditida</taxon>
        <taxon>Tylenchina</taxon>
        <taxon>Panagrolaimomorpha</taxon>
        <taxon>Strongyloidoidea</taxon>
        <taxon>Steinernematidae</taxon>
        <taxon>Steinernema</taxon>
    </lineage>
</organism>
<accession>A0AA39HL98</accession>
<protein>
    <recommendedName>
        <fullName evidence="4">Fork-head domain-containing protein</fullName>
    </recommendedName>
</protein>
<evidence type="ECO:0000256" key="3">
    <source>
        <dbReference type="SAM" id="Phobius"/>
    </source>
</evidence>
<dbReference type="GO" id="GO:0043565">
    <property type="term" value="F:sequence-specific DNA binding"/>
    <property type="evidence" value="ECO:0007669"/>
    <property type="project" value="InterPro"/>
</dbReference>
<sequence>MCSAPHVSAGVKIVLFFVFAALVRVVVWPDAICWTNDSGDVRRQVIVNDVTGENFVLETTLNKSSSAYRVPMQVCIRSDVSNLFCQSTSFVQDNLCFGFGRFFVVWIVQCLNGLALTAGYAFVLWKRSNGVITQVDLAIPIILLAFTLTVIWLHISLMSSWMFLWWRSGWVAPTIPYSEALVCGLCAVAILSEVFDLIVLCRAFRNKLTKQCSRQNQLGLSYAGMIVVAMRNSDTRINSRFFDRALTIKDLYAFLQTHIVAIQKLDKKEWNKTQRIDDAGTGRIVPSKQQGADKGGLWTLHPAEGRTLRRLREAAR</sequence>
<keyword evidence="3" id="KW-0812">Transmembrane</keyword>
<keyword evidence="2" id="KW-0539">Nucleus</keyword>
<feature type="transmembrane region" description="Helical" evidence="3">
    <location>
        <begin position="175"/>
        <end position="200"/>
    </location>
</feature>
<keyword evidence="1 2" id="KW-0238">DNA-binding</keyword>
<dbReference type="GO" id="GO:0003700">
    <property type="term" value="F:DNA-binding transcription factor activity"/>
    <property type="evidence" value="ECO:0007669"/>
    <property type="project" value="InterPro"/>
</dbReference>
<reference evidence="5" key="1">
    <citation type="submission" date="2023-06" db="EMBL/GenBank/DDBJ databases">
        <title>Genomic analysis of the entomopathogenic nematode Steinernema hermaphroditum.</title>
        <authorList>
            <person name="Schwarz E.M."/>
            <person name="Heppert J.K."/>
            <person name="Baniya A."/>
            <person name="Schwartz H.T."/>
            <person name="Tan C.-H."/>
            <person name="Antoshechkin I."/>
            <person name="Sternberg P.W."/>
            <person name="Goodrich-Blair H."/>
            <person name="Dillman A.R."/>
        </authorList>
    </citation>
    <scope>NUCLEOTIDE SEQUENCE</scope>
    <source>
        <strain evidence="5">PS9179</strain>
        <tissue evidence="5">Whole animal</tissue>
    </source>
</reference>
<keyword evidence="3" id="KW-0472">Membrane</keyword>
<feature type="transmembrane region" description="Helical" evidence="3">
    <location>
        <begin position="7"/>
        <end position="27"/>
    </location>
</feature>
<evidence type="ECO:0000256" key="1">
    <source>
        <dbReference type="ARBA" id="ARBA00023125"/>
    </source>
</evidence>
<evidence type="ECO:0000313" key="6">
    <source>
        <dbReference type="Proteomes" id="UP001175271"/>
    </source>
</evidence>
<proteinExistence type="predicted"/>
<dbReference type="GO" id="GO:0005634">
    <property type="term" value="C:nucleus"/>
    <property type="evidence" value="ECO:0007669"/>
    <property type="project" value="UniProtKB-SubCell"/>
</dbReference>
<dbReference type="AlphaFoldDB" id="A0AA39HL98"/>
<comment type="subcellular location">
    <subcellularLocation>
        <location evidence="2">Nucleus</location>
    </subcellularLocation>
</comment>
<dbReference type="PROSITE" id="PS50039">
    <property type="entry name" value="FORK_HEAD_3"/>
    <property type="match status" value="1"/>
</dbReference>
<dbReference type="InterPro" id="IPR036388">
    <property type="entry name" value="WH-like_DNA-bd_sf"/>
</dbReference>
<feature type="transmembrane region" description="Helical" evidence="3">
    <location>
        <begin position="103"/>
        <end position="125"/>
    </location>
</feature>
<dbReference type="InterPro" id="IPR001766">
    <property type="entry name" value="Fork_head_dom"/>
</dbReference>
<evidence type="ECO:0000313" key="5">
    <source>
        <dbReference type="EMBL" id="KAK0407444.1"/>
    </source>
</evidence>
<keyword evidence="6" id="KW-1185">Reference proteome</keyword>
<dbReference type="Proteomes" id="UP001175271">
    <property type="component" value="Unassembled WGS sequence"/>
</dbReference>
<feature type="domain" description="Fork-head" evidence="4">
    <location>
        <begin position="217"/>
        <end position="316"/>
    </location>
</feature>
<feature type="DNA-binding region" description="Fork-head" evidence="2">
    <location>
        <begin position="217"/>
        <end position="316"/>
    </location>
</feature>
<gene>
    <name evidence="5" type="ORF">QR680_019198</name>
</gene>
<keyword evidence="3" id="KW-1133">Transmembrane helix</keyword>
<feature type="transmembrane region" description="Helical" evidence="3">
    <location>
        <begin position="137"/>
        <end position="155"/>
    </location>
</feature>